<comment type="similarity">
    <text evidence="1 7 8">Belongs to the ferrochelatase family.</text>
</comment>
<evidence type="ECO:0000256" key="8">
    <source>
        <dbReference type="RuleBase" id="RU000607"/>
    </source>
</evidence>
<feature type="binding site" evidence="7">
    <location>
        <position position="312"/>
    </location>
    <ligand>
        <name>Fe(2+)</name>
        <dbReference type="ChEBI" id="CHEBI:29033"/>
    </ligand>
</feature>
<evidence type="ECO:0000256" key="4">
    <source>
        <dbReference type="ARBA" id="ARBA00023239"/>
    </source>
</evidence>
<dbReference type="PANTHER" id="PTHR11108:SF1">
    <property type="entry name" value="FERROCHELATASE, MITOCHONDRIAL"/>
    <property type="match status" value="1"/>
</dbReference>
<keyword evidence="4 7" id="KW-0456">Lyase</keyword>
<dbReference type="STRING" id="516051.VC82_1490"/>
<name>A0A0D5YS53_9FLAO</name>
<comment type="subcellular location">
    <subcellularLocation>
        <location evidence="7 8">Cytoplasm</location>
    </subcellularLocation>
</comment>
<dbReference type="EC" id="4.98.1.1" evidence="7 8"/>
<evidence type="ECO:0000256" key="5">
    <source>
        <dbReference type="ARBA" id="ARBA00023244"/>
    </source>
</evidence>
<keyword evidence="7 8" id="KW-0963">Cytoplasm</keyword>
<keyword evidence="10" id="KW-1185">Reference proteome</keyword>
<comment type="catalytic activity">
    <reaction evidence="7 8">
        <text>heme b + 2 H(+) = protoporphyrin IX + Fe(2+)</text>
        <dbReference type="Rhea" id="RHEA:22584"/>
        <dbReference type="ChEBI" id="CHEBI:15378"/>
        <dbReference type="ChEBI" id="CHEBI:29033"/>
        <dbReference type="ChEBI" id="CHEBI:57306"/>
        <dbReference type="ChEBI" id="CHEBI:60344"/>
        <dbReference type="EC" id="4.98.1.1"/>
    </reaction>
</comment>
<dbReference type="NCBIfam" id="TIGR00109">
    <property type="entry name" value="hemH"/>
    <property type="match status" value="1"/>
</dbReference>
<accession>A0A0D5YS53</accession>
<gene>
    <name evidence="7" type="primary">hemH</name>
    <name evidence="9" type="ORF">VC82_1490</name>
</gene>
<dbReference type="AlphaFoldDB" id="A0A0D5YS53"/>
<dbReference type="GO" id="GO:0046872">
    <property type="term" value="F:metal ion binding"/>
    <property type="evidence" value="ECO:0007669"/>
    <property type="project" value="UniProtKB-KW"/>
</dbReference>
<dbReference type="GO" id="GO:0006783">
    <property type="term" value="P:heme biosynthetic process"/>
    <property type="evidence" value="ECO:0007669"/>
    <property type="project" value="UniProtKB-UniRule"/>
</dbReference>
<dbReference type="InterPro" id="IPR019772">
    <property type="entry name" value="Ferrochelatase_AS"/>
</dbReference>
<keyword evidence="3 7" id="KW-0350">Heme biosynthesis</keyword>
<dbReference type="PROSITE" id="PS00534">
    <property type="entry name" value="FERROCHELATASE"/>
    <property type="match status" value="1"/>
</dbReference>
<evidence type="ECO:0000256" key="2">
    <source>
        <dbReference type="ARBA" id="ARBA00023004"/>
    </source>
</evidence>
<dbReference type="CDD" id="cd00419">
    <property type="entry name" value="Ferrochelatase_C"/>
    <property type="match status" value="1"/>
</dbReference>
<dbReference type="Proteomes" id="UP000032726">
    <property type="component" value="Chromosome"/>
</dbReference>
<evidence type="ECO:0000256" key="3">
    <source>
        <dbReference type="ARBA" id="ARBA00023133"/>
    </source>
</evidence>
<dbReference type="SUPFAM" id="SSF53800">
    <property type="entry name" value="Chelatase"/>
    <property type="match status" value="1"/>
</dbReference>
<evidence type="ECO:0000313" key="9">
    <source>
        <dbReference type="EMBL" id="AKA35112.1"/>
    </source>
</evidence>
<comment type="pathway">
    <text evidence="7 8">Porphyrin-containing compound metabolism; protoheme biosynthesis; protoheme from protoporphyrin-IX: step 1/1.</text>
</comment>
<dbReference type="PATRIC" id="fig|516051.4.peg.1537"/>
<evidence type="ECO:0000256" key="6">
    <source>
        <dbReference type="ARBA" id="ARBA00024536"/>
    </source>
</evidence>
<sequence>MSRKEVYAHKPYFCTLNSDAVKKGVLLVNLGSPDSPTPKDVKPYLDEFLMDERVIDVNPVLRNIIVRGIILQTRPKRSAEAYSKIWWPEGSPLIIISERFAKKVREQTKMPVALGMRYGSMSIKKGLQQLAEKGVDEVLLVPLYPHYAMSSYETVVVKAMEDQKKYFPKMKLTTLPAFYANPDYIKVLSKSIVDGLKDFEYDHLLFSYHGIPERHIRKNDPTNYHCKIDDRCCFVNSVAHHTCYRHQCYTTTELLKKELALDPEKVSSSFQSRLAGDPWLKPYTDYEFERLAKEGKKRLAVITPAFVSDCLETLEEIAMEGKHQFMEAGGTDYIHIPCLNDRDDWAALMAKWVNEWEADGILPV</sequence>
<dbReference type="GO" id="GO:0004325">
    <property type="term" value="F:ferrochelatase activity"/>
    <property type="evidence" value="ECO:0007669"/>
    <property type="project" value="UniProtKB-UniRule"/>
</dbReference>
<dbReference type="InterPro" id="IPR033644">
    <property type="entry name" value="Ferrochelatase_C"/>
</dbReference>
<dbReference type="Gene3D" id="3.40.50.1400">
    <property type="match status" value="2"/>
</dbReference>
<comment type="function">
    <text evidence="7 8">Catalyzes the ferrous insertion into protoporphyrin IX.</text>
</comment>
<organism evidence="9 10">
    <name type="scientific">Flagellimonas lutaonensis</name>
    <dbReference type="NCBI Taxonomy" id="516051"/>
    <lineage>
        <taxon>Bacteria</taxon>
        <taxon>Pseudomonadati</taxon>
        <taxon>Bacteroidota</taxon>
        <taxon>Flavobacteriia</taxon>
        <taxon>Flavobacteriales</taxon>
        <taxon>Flavobacteriaceae</taxon>
        <taxon>Flagellimonas</taxon>
    </lineage>
</organism>
<dbReference type="InterPro" id="IPR033659">
    <property type="entry name" value="Ferrochelatase_N"/>
</dbReference>
<dbReference type="EMBL" id="CP011071">
    <property type="protein sequence ID" value="AKA35112.1"/>
    <property type="molecule type" value="Genomic_DNA"/>
</dbReference>
<keyword evidence="2 7" id="KW-0408">Iron</keyword>
<protein>
    <recommendedName>
        <fullName evidence="7 8">Ferrochelatase</fullName>
        <ecNumber evidence="7 8">4.98.1.1</ecNumber>
    </recommendedName>
    <alternativeName>
        <fullName evidence="7">Heme synthase</fullName>
    </alternativeName>
    <alternativeName>
        <fullName evidence="7">Protoheme ferro-lyase</fullName>
    </alternativeName>
</protein>
<dbReference type="CDD" id="cd03411">
    <property type="entry name" value="Ferrochelatase_N"/>
    <property type="match status" value="1"/>
</dbReference>
<dbReference type="HOGENOM" id="CLU_018884_0_1_10"/>
<evidence type="ECO:0000256" key="1">
    <source>
        <dbReference type="ARBA" id="ARBA00007718"/>
    </source>
</evidence>
<reference evidence="9 10" key="1">
    <citation type="submission" date="2015-03" db="EMBL/GenBank/DDBJ databases">
        <title>Complete genome sequence of Muricauda lutaonensis CC-HSB-11T, isolated from a coastal hot spring.</title>
        <authorList>
            <person name="Kim K.M."/>
        </authorList>
    </citation>
    <scope>NUCLEOTIDE SEQUENCE [LARGE SCALE GENOMIC DNA]</scope>
    <source>
        <strain evidence="9 10">CC-HSB-11</strain>
    </source>
</reference>
<dbReference type="Pfam" id="PF00762">
    <property type="entry name" value="Ferrochelatase"/>
    <property type="match status" value="1"/>
</dbReference>
<evidence type="ECO:0000313" key="10">
    <source>
        <dbReference type="Proteomes" id="UP000032726"/>
    </source>
</evidence>
<keyword evidence="5 7" id="KW-0627">Porphyrin biosynthesis</keyword>
<dbReference type="PANTHER" id="PTHR11108">
    <property type="entry name" value="FERROCHELATASE"/>
    <property type="match status" value="1"/>
</dbReference>
<comment type="catalytic activity">
    <reaction evidence="6">
        <text>Fe-coproporphyrin III + 2 H(+) = coproporphyrin III + Fe(2+)</text>
        <dbReference type="Rhea" id="RHEA:49572"/>
        <dbReference type="ChEBI" id="CHEBI:15378"/>
        <dbReference type="ChEBI" id="CHEBI:29033"/>
        <dbReference type="ChEBI" id="CHEBI:68438"/>
        <dbReference type="ChEBI" id="CHEBI:131725"/>
        <dbReference type="EC" id="4.99.1.9"/>
    </reaction>
    <physiologicalReaction direction="right-to-left" evidence="6">
        <dbReference type="Rhea" id="RHEA:49574"/>
    </physiologicalReaction>
</comment>
<dbReference type="KEGG" id="mlt:VC82_1490"/>
<keyword evidence="7" id="KW-0479">Metal-binding</keyword>
<evidence type="ECO:0000256" key="7">
    <source>
        <dbReference type="HAMAP-Rule" id="MF_00323"/>
    </source>
</evidence>
<feature type="binding site" evidence="7">
    <location>
        <position position="209"/>
    </location>
    <ligand>
        <name>Fe(2+)</name>
        <dbReference type="ChEBI" id="CHEBI:29033"/>
    </ligand>
</feature>
<proteinExistence type="inferred from homology"/>
<dbReference type="InterPro" id="IPR001015">
    <property type="entry name" value="Ferrochelatase"/>
</dbReference>
<dbReference type="GO" id="GO:0005737">
    <property type="term" value="C:cytoplasm"/>
    <property type="evidence" value="ECO:0007669"/>
    <property type="project" value="UniProtKB-SubCell"/>
</dbReference>
<dbReference type="UniPathway" id="UPA00252">
    <property type="reaction ID" value="UER00325"/>
</dbReference>
<dbReference type="HAMAP" id="MF_00323">
    <property type="entry name" value="Ferrochelatase"/>
    <property type="match status" value="1"/>
</dbReference>